<keyword evidence="5 6" id="KW-0408">Iron</keyword>
<feature type="binding site" evidence="6">
    <location>
        <position position="197"/>
    </location>
    <ligand>
        <name>Fe cation</name>
        <dbReference type="ChEBI" id="CHEBI:24875"/>
    </ligand>
</feature>
<comment type="caution">
    <text evidence="7">The sequence shown here is derived from an EMBL/GenBank/DDBJ whole genome shotgun (WGS) entry which is preliminary data.</text>
</comment>
<evidence type="ECO:0000256" key="3">
    <source>
        <dbReference type="ARBA" id="ARBA00022801"/>
    </source>
</evidence>
<comment type="catalytic activity">
    <reaction evidence="6">
        <text>N-terminal N-formyl-L-methionyl-[peptide] + H2O = N-terminal L-methionyl-[peptide] + formate</text>
        <dbReference type="Rhea" id="RHEA:24420"/>
        <dbReference type="Rhea" id="RHEA-COMP:10639"/>
        <dbReference type="Rhea" id="RHEA-COMP:10640"/>
        <dbReference type="ChEBI" id="CHEBI:15377"/>
        <dbReference type="ChEBI" id="CHEBI:15740"/>
        <dbReference type="ChEBI" id="CHEBI:49298"/>
        <dbReference type="ChEBI" id="CHEBI:64731"/>
        <dbReference type="EC" id="3.5.1.88"/>
    </reaction>
</comment>
<name>A0A2A5RIR1_9LACT</name>
<protein>
    <recommendedName>
        <fullName evidence="6">Peptide deformylase</fullName>
        <shortName evidence="6">PDF</shortName>
        <ecNumber evidence="6">3.5.1.88</ecNumber>
    </recommendedName>
    <alternativeName>
        <fullName evidence="6">Polypeptide deformylase</fullName>
    </alternativeName>
</protein>
<evidence type="ECO:0000256" key="1">
    <source>
        <dbReference type="ARBA" id="ARBA00010759"/>
    </source>
</evidence>
<accession>A0A2A5RIR1</accession>
<dbReference type="OrthoDB" id="9784988at2"/>
<feature type="binding site" evidence="6">
    <location>
        <position position="193"/>
    </location>
    <ligand>
        <name>Fe cation</name>
        <dbReference type="ChEBI" id="CHEBI:24875"/>
    </ligand>
</feature>
<keyword evidence="3 6" id="KW-0378">Hydrolase</keyword>
<keyword evidence="4 6" id="KW-0648">Protein biosynthesis</keyword>
<keyword evidence="8" id="KW-1185">Reference proteome</keyword>
<feature type="binding site" evidence="6">
    <location>
        <position position="150"/>
    </location>
    <ligand>
        <name>Fe cation</name>
        <dbReference type="ChEBI" id="CHEBI:24875"/>
    </ligand>
</feature>
<dbReference type="SUPFAM" id="SSF56420">
    <property type="entry name" value="Peptide deformylase"/>
    <property type="match status" value="1"/>
</dbReference>
<dbReference type="InterPro" id="IPR023635">
    <property type="entry name" value="Peptide_deformylase"/>
</dbReference>
<dbReference type="GO" id="GO:0046872">
    <property type="term" value="F:metal ion binding"/>
    <property type="evidence" value="ECO:0007669"/>
    <property type="project" value="UniProtKB-KW"/>
</dbReference>
<dbReference type="Gene3D" id="3.90.45.10">
    <property type="entry name" value="Peptide deformylase"/>
    <property type="match status" value="1"/>
</dbReference>
<dbReference type="STRING" id="1291764.GCA_001311235_02948"/>
<reference evidence="7 8" key="1">
    <citation type="submission" date="2014-12" db="EMBL/GenBank/DDBJ databases">
        <title>Draft genome sequences of 10 type strains of Lactococcus.</title>
        <authorList>
            <person name="Sun Z."/>
            <person name="Zhong Z."/>
            <person name="Liu W."/>
            <person name="Zhang W."/>
            <person name="Zhang H."/>
        </authorList>
    </citation>
    <scope>NUCLEOTIDE SEQUENCE [LARGE SCALE GENOMIC DNA]</scope>
    <source>
        <strain evidence="7 8">JCM 16395</strain>
    </source>
</reference>
<gene>
    <name evidence="6" type="primary">def</name>
    <name evidence="7" type="ORF">RT41_GL000577</name>
</gene>
<dbReference type="HAMAP" id="MF_00163">
    <property type="entry name" value="Pep_deformylase"/>
    <property type="match status" value="1"/>
</dbReference>
<dbReference type="AlphaFoldDB" id="A0A2A5RIR1"/>
<dbReference type="GO" id="GO:0006412">
    <property type="term" value="P:translation"/>
    <property type="evidence" value="ECO:0007669"/>
    <property type="project" value="UniProtKB-UniRule"/>
</dbReference>
<proteinExistence type="inferred from homology"/>
<dbReference type="Proteomes" id="UP000218181">
    <property type="component" value="Unassembled WGS sequence"/>
</dbReference>
<evidence type="ECO:0000256" key="2">
    <source>
        <dbReference type="ARBA" id="ARBA00022723"/>
    </source>
</evidence>
<comment type="cofactor">
    <cofactor evidence="6">
        <name>Fe(2+)</name>
        <dbReference type="ChEBI" id="CHEBI:29033"/>
    </cofactor>
    <text evidence="6">Binds 1 Fe(2+) ion.</text>
</comment>
<dbReference type="EMBL" id="JXJU01000016">
    <property type="protein sequence ID" value="PCR98946.1"/>
    <property type="molecule type" value="Genomic_DNA"/>
</dbReference>
<comment type="function">
    <text evidence="6">Removes the formyl group from the N-terminal Met of newly synthesized proteins. Requires at least a dipeptide for an efficient rate of reaction. N-terminal L-methionine is a prerequisite for activity but the enzyme has broad specificity at other positions.</text>
</comment>
<dbReference type="InterPro" id="IPR036821">
    <property type="entry name" value="Peptide_deformylase_sf"/>
</dbReference>
<dbReference type="FunFam" id="3.90.45.10:FF:000002">
    <property type="entry name" value="Peptide deformylase"/>
    <property type="match status" value="1"/>
</dbReference>
<sequence>MTGNEVNEKLAPLTKDQIQENLIKPSHQIDMDDIVREGFPTLREVADEVAFPLSKEDLILGEKMMEFLRNSQDPVIADKMGLRGGVGLAGNQLGLLKKVIAVLIPNEPEIDEAGNEILPTEPFKMQEVLYNAKIVSHSVQDAALETGEGCLSVDEEIPGFVVRHARVTVEYYNKEGEKKKIRLKNFESMCVQHEIDHTNGIMFYDHIDLKEPWAIKDGMLVIQ</sequence>
<evidence type="ECO:0000313" key="7">
    <source>
        <dbReference type="EMBL" id="PCR98946.1"/>
    </source>
</evidence>
<dbReference type="NCBIfam" id="TIGR00079">
    <property type="entry name" value="pept_deformyl"/>
    <property type="match status" value="1"/>
</dbReference>
<dbReference type="EC" id="3.5.1.88" evidence="6"/>
<comment type="similarity">
    <text evidence="1 6">Belongs to the polypeptide deformylase family.</text>
</comment>
<dbReference type="CDD" id="cd00487">
    <property type="entry name" value="Pep_deformylase"/>
    <property type="match status" value="1"/>
</dbReference>
<organism evidence="7 8">
    <name type="scientific">Lactococcus fujiensis JCM 16395</name>
    <dbReference type="NCBI Taxonomy" id="1291764"/>
    <lineage>
        <taxon>Bacteria</taxon>
        <taxon>Bacillati</taxon>
        <taxon>Bacillota</taxon>
        <taxon>Bacilli</taxon>
        <taxon>Lactobacillales</taxon>
        <taxon>Streptococcaceae</taxon>
        <taxon>Lactococcus</taxon>
    </lineage>
</organism>
<feature type="active site" evidence="6">
    <location>
        <position position="194"/>
    </location>
</feature>
<evidence type="ECO:0000256" key="5">
    <source>
        <dbReference type="ARBA" id="ARBA00023004"/>
    </source>
</evidence>
<dbReference type="PANTHER" id="PTHR10458">
    <property type="entry name" value="PEPTIDE DEFORMYLASE"/>
    <property type="match status" value="1"/>
</dbReference>
<dbReference type="GO" id="GO:0042586">
    <property type="term" value="F:peptide deformylase activity"/>
    <property type="evidence" value="ECO:0007669"/>
    <property type="project" value="UniProtKB-UniRule"/>
</dbReference>
<dbReference type="RefSeq" id="WP_096819013.1">
    <property type="nucleotide sequence ID" value="NZ_JXJU01000016.1"/>
</dbReference>
<dbReference type="Pfam" id="PF01327">
    <property type="entry name" value="Pep_deformylase"/>
    <property type="match status" value="1"/>
</dbReference>
<dbReference type="PRINTS" id="PR01576">
    <property type="entry name" value="PDEFORMYLASE"/>
</dbReference>
<evidence type="ECO:0000256" key="6">
    <source>
        <dbReference type="HAMAP-Rule" id="MF_00163"/>
    </source>
</evidence>
<keyword evidence="2 6" id="KW-0479">Metal-binding</keyword>
<dbReference type="PANTHER" id="PTHR10458:SF8">
    <property type="entry name" value="PEPTIDE DEFORMYLASE 2"/>
    <property type="match status" value="1"/>
</dbReference>
<evidence type="ECO:0000313" key="8">
    <source>
        <dbReference type="Proteomes" id="UP000218181"/>
    </source>
</evidence>
<evidence type="ECO:0000256" key="4">
    <source>
        <dbReference type="ARBA" id="ARBA00022917"/>
    </source>
</evidence>